<dbReference type="SMART" id="SM00255">
    <property type="entry name" value="TIR"/>
    <property type="match status" value="1"/>
</dbReference>
<keyword evidence="2" id="KW-0677">Repeat</keyword>
<dbReference type="Gene3D" id="1.10.8.430">
    <property type="entry name" value="Helical domain of apoptotic protease-activating factors"/>
    <property type="match status" value="1"/>
</dbReference>
<proteinExistence type="predicted"/>
<dbReference type="Pfam" id="PF01582">
    <property type="entry name" value="TIR"/>
    <property type="match status" value="1"/>
</dbReference>
<sequence>MALQFSFSSSSSSSCHPFSSSSIKYEWKYDVFISFRGQDTRLGFTGNIYSALHKKGIHTFFDDDKLQSGEEITPALLNAIQNSRIAIIVLSPNYAASSFCLDELLHILHCIKANNRFVLPVFCEVDPSDVRHLKNSFGEAMAKHEKRYKNDMNKVDKWKKALKEVANLSGYHFKHGQGYEHEFIKKIVEDISRKIRRVPLPVADYPVGLESPVSRLISLLKMDSTDRVHMVGIHGIGGIGKTTLALAIYNLIADNFEGVCFLENVRENSQKHGLMHLQKDLLYKILGKEGIHIIGVNEGISQIQRRLSQMKVLLVLDDVDDSKQLQAIAGKLDWFGGGSRVIITTRDTHLLKLHGVERTYYVHGLNRKESFKLLIWKAFKTTVSPPSYADVLNRAITYASGHPLALELIGSNLFGKVVDVWESALDEFEKHLDDKIHNILRVSFDALGKQEQSVFLDIACCLKGYTLEETTDILHAHYGRSMKYHIRVLDEKSLLKIGIWGDTFMHDLIENMGKEIVLEESPDMPGRRSRLWFHKDIVQVLENNQGTSAIEIIHLEEANEDIEVKWDGKAFKDMKNLKTLIIKNGWFSRSPRHLPNNLKVLEWRGFPSKYFPSDFQPKELSILKLPNNLYLSPKLDSLFKKSVSLKVLNFDNNNSLKEIPDVSSLQSLEEFSFRGCKNLVTVHSSVGILPKLKRFHAEYCDKLRNFPPVIKLPSLKDFSLYGCSSLEYFPEILEEMDNVKSLDLSGTCIKHLPFSFHNLSGLQYLTIKEGKMGKMPSAIFMMPQLKDCKIWGSGNKGSTVSAEYKRVYQNIILTYLKESNMEYLDLTNMNLLDDFFQLAVAWFPMMTDLKLAGNNFTVLPECIQQFRFLLRLEVDDCQHLREIRGFPPKLEFFSALNCKSLSLGGTNVLLNQEAHENGWTHYVMPGGMIPRWFEKRCSGDSISFWFHGTIFPCTVFCFAILLKDDLPSPIQVAPILTINGNHVFRGQKTTMEQLFIFDLSTEIDFDVTRRFEKGWNHAEVSYEAYNCDEKVIPSESIAKEIGMDVFNQIRRSTIPHIRFSDPYKMTELIIMMMIVSIVLPDPEKQPLLLDTCIDLWRMLNGCHHLCNY</sequence>
<dbReference type="InterPro" id="IPR032675">
    <property type="entry name" value="LRR_dom_sf"/>
</dbReference>
<evidence type="ECO:0000259" key="5">
    <source>
        <dbReference type="PROSITE" id="PS50104"/>
    </source>
</evidence>
<dbReference type="InterPro" id="IPR027417">
    <property type="entry name" value="P-loop_NTPase"/>
</dbReference>
<dbReference type="InterPro" id="IPR001611">
    <property type="entry name" value="Leu-rich_rpt"/>
</dbReference>
<evidence type="ECO:0000256" key="1">
    <source>
        <dbReference type="ARBA" id="ARBA00022614"/>
    </source>
</evidence>
<dbReference type="InterPro" id="IPR000157">
    <property type="entry name" value="TIR_dom"/>
</dbReference>
<dbReference type="Gene3D" id="3.40.50.300">
    <property type="entry name" value="P-loop containing nucleotide triphosphate hydrolases"/>
    <property type="match status" value="1"/>
</dbReference>
<dbReference type="InterPro" id="IPR035897">
    <property type="entry name" value="Toll_tir_struct_dom_sf"/>
</dbReference>
<evidence type="ECO:0000256" key="3">
    <source>
        <dbReference type="ARBA" id="ARBA00022821"/>
    </source>
</evidence>
<dbReference type="Pfam" id="PF23286">
    <property type="entry name" value="LRR_13"/>
    <property type="match status" value="1"/>
</dbReference>
<name>A0ABU6W8L2_9FABA</name>
<keyword evidence="3" id="KW-0611">Plant defense</keyword>
<dbReference type="PROSITE" id="PS51450">
    <property type="entry name" value="LRR"/>
    <property type="match status" value="1"/>
</dbReference>
<dbReference type="SUPFAM" id="SSF52058">
    <property type="entry name" value="L domain-like"/>
    <property type="match status" value="1"/>
</dbReference>
<organism evidence="6 7">
    <name type="scientific">Stylosanthes scabra</name>
    <dbReference type="NCBI Taxonomy" id="79078"/>
    <lineage>
        <taxon>Eukaryota</taxon>
        <taxon>Viridiplantae</taxon>
        <taxon>Streptophyta</taxon>
        <taxon>Embryophyta</taxon>
        <taxon>Tracheophyta</taxon>
        <taxon>Spermatophyta</taxon>
        <taxon>Magnoliopsida</taxon>
        <taxon>eudicotyledons</taxon>
        <taxon>Gunneridae</taxon>
        <taxon>Pentapetalae</taxon>
        <taxon>rosids</taxon>
        <taxon>fabids</taxon>
        <taxon>Fabales</taxon>
        <taxon>Fabaceae</taxon>
        <taxon>Papilionoideae</taxon>
        <taxon>50 kb inversion clade</taxon>
        <taxon>dalbergioids sensu lato</taxon>
        <taxon>Dalbergieae</taxon>
        <taxon>Pterocarpus clade</taxon>
        <taxon>Stylosanthes</taxon>
    </lineage>
</organism>
<evidence type="ECO:0000313" key="6">
    <source>
        <dbReference type="EMBL" id="MED6181136.1"/>
    </source>
</evidence>
<dbReference type="PRINTS" id="PR00364">
    <property type="entry name" value="DISEASERSIST"/>
</dbReference>
<feature type="region of interest" description="Disordered" evidence="4">
    <location>
        <begin position="1"/>
        <end position="20"/>
    </location>
</feature>
<keyword evidence="7" id="KW-1185">Reference proteome</keyword>
<dbReference type="Proteomes" id="UP001341840">
    <property type="component" value="Unassembled WGS sequence"/>
</dbReference>
<evidence type="ECO:0000256" key="2">
    <source>
        <dbReference type="ARBA" id="ARBA00022737"/>
    </source>
</evidence>
<dbReference type="InterPro" id="IPR044974">
    <property type="entry name" value="Disease_R_plants"/>
</dbReference>
<evidence type="ECO:0000256" key="4">
    <source>
        <dbReference type="SAM" id="MobiDB-lite"/>
    </source>
</evidence>
<dbReference type="Pfam" id="PF00931">
    <property type="entry name" value="NB-ARC"/>
    <property type="match status" value="1"/>
</dbReference>
<feature type="domain" description="TIR" evidence="5">
    <location>
        <begin position="27"/>
        <end position="195"/>
    </location>
</feature>
<gene>
    <name evidence="6" type="ORF">PIB30_016661</name>
</gene>
<dbReference type="SUPFAM" id="SSF52540">
    <property type="entry name" value="P-loop containing nucleoside triphosphate hydrolases"/>
    <property type="match status" value="1"/>
</dbReference>
<reference evidence="6 7" key="1">
    <citation type="journal article" date="2023" name="Plants (Basel)">
        <title>Bridging the Gap: Combining Genomics and Transcriptomics Approaches to Understand Stylosanthes scabra, an Orphan Legume from the Brazilian Caatinga.</title>
        <authorList>
            <person name="Ferreira-Neto J.R.C."/>
            <person name="da Silva M.D."/>
            <person name="Binneck E."/>
            <person name="de Melo N.F."/>
            <person name="da Silva R.H."/>
            <person name="de Melo A.L.T.M."/>
            <person name="Pandolfi V."/>
            <person name="Bustamante F.O."/>
            <person name="Brasileiro-Vidal A.C."/>
            <person name="Benko-Iseppon A.M."/>
        </authorList>
    </citation>
    <scope>NUCLEOTIDE SEQUENCE [LARGE SCALE GENOMIC DNA]</scope>
    <source>
        <tissue evidence="6">Leaves</tissue>
    </source>
</reference>
<accession>A0ABU6W8L2</accession>
<dbReference type="Gene3D" id="3.40.50.10140">
    <property type="entry name" value="Toll/interleukin-1 receptor homology (TIR) domain"/>
    <property type="match status" value="1"/>
</dbReference>
<dbReference type="InterPro" id="IPR058192">
    <property type="entry name" value="WHD_ROQ1-like"/>
</dbReference>
<dbReference type="Gene3D" id="3.80.10.10">
    <property type="entry name" value="Ribonuclease Inhibitor"/>
    <property type="match status" value="2"/>
</dbReference>
<dbReference type="SMART" id="SM00382">
    <property type="entry name" value="AAA"/>
    <property type="match status" value="1"/>
</dbReference>
<protein>
    <recommendedName>
        <fullName evidence="5">TIR domain-containing protein</fullName>
    </recommendedName>
</protein>
<dbReference type="PANTHER" id="PTHR11017:SF570">
    <property type="entry name" value="DISEASE RESISTANCE PROTEIN (TIR-NBS CLASS)-RELATED"/>
    <property type="match status" value="1"/>
</dbReference>
<dbReference type="PANTHER" id="PTHR11017">
    <property type="entry name" value="LEUCINE-RICH REPEAT-CONTAINING PROTEIN"/>
    <property type="match status" value="1"/>
</dbReference>
<dbReference type="PROSITE" id="PS50104">
    <property type="entry name" value="TIR"/>
    <property type="match status" value="1"/>
</dbReference>
<dbReference type="SUPFAM" id="SSF52200">
    <property type="entry name" value="Toll/Interleukin receptor TIR domain"/>
    <property type="match status" value="1"/>
</dbReference>
<evidence type="ECO:0000313" key="7">
    <source>
        <dbReference type="Proteomes" id="UP001341840"/>
    </source>
</evidence>
<dbReference type="Pfam" id="PF23282">
    <property type="entry name" value="WHD_ROQ1"/>
    <property type="match status" value="1"/>
</dbReference>
<dbReference type="InterPro" id="IPR058546">
    <property type="entry name" value="RPS4B/Roq1-like_LRR"/>
</dbReference>
<comment type="caution">
    <text evidence="6">The sequence shown here is derived from an EMBL/GenBank/DDBJ whole genome shotgun (WGS) entry which is preliminary data.</text>
</comment>
<dbReference type="InterPro" id="IPR002182">
    <property type="entry name" value="NB-ARC"/>
</dbReference>
<dbReference type="EMBL" id="JASCZI010181290">
    <property type="protein sequence ID" value="MED6181136.1"/>
    <property type="molecule type" value="Genomic_DNA"/>
</dbReference>
<dbReference type="InterPro" id="IPR042197">
    <property type="entry name" value="Apaf_helical"/>
</dbReference>
<dbReference type="InterPro" id="IPR003593">
    <property type="entry name" value="AAA+_ATPase"/>
</dbReference>
<keyword evidence="1" id="KW-0433">Leucine-rich repeat</keyword>